<proteinExistence type="predicted"/>
<protein>
    <submittedName>
        <fullName evidence="3">Carbohydrate-binding module family 50 protein</fullName>
    </submittedName>
</protein>
<comment type="caution">
    <text evidence="3">The sequence shown here is derived from an EMBL/GenBank/DDBJ whole genome shotgun (WGS) entry which is preliminary data.</text>
</comment>
<organism evidence="3 4">
    <name type="scientific">Stemphylium lycopersici</name>
    <name type="common">Tomato gray leaf spot disease fungus</name>
    <name type="synonym">Thyrospora lycopersici</name>
    <dbReference type="NCBI Taxonomy" id="183478"/>
    <lineage>
        <taxon>Eukaryota</taxon>
        <taxon>Fungi</taxon>
        <taxon>Dikarya</taxon>
        <taxon>Ascomycota</taxon>
        <taxon>Pezizomycotina</taxon>
        <taxon>Dothideomycetes</taxon>
        <taxon>Pleosporomycetidae</taxon>
        <taxon>Pleosporales</taxon>
        <taxon>Pleosporineae</taxon>
        <taxon>Pleosporaceae</taxon>
        <taxon>Stemphylium</taxon>
    </lineage>
</organism>
<dbReference type="AlphaFoldDB" id="A0A364NAY5"/>
<feature type="region of interest" description="Disordered" evidence="1">
    <location>
        <begin position="162"/>
        <end position="226"/>
    </location>
</feature>
<sequence length="390" mass="41934">MSGYGYDGSGYNQGGYQQQGGYPQQGGYGQNEYNGGGSGYQQPHHQQPPHQGEASQYYGAPGGPQGYPQQGSHDAAPPQYQQYPSAASHSSNSGRNSHNQGYQNQYAGEGDPEGERGIMGGIAGAAAGGYGGHTLGGKAGHGTAGTIIGALAGAFAGHKGQDAVEDKWDEHKEKKKEEEERRKWEEEEERRKKYGQQHHAGGPPPSQHHDDSHGQRSAGNYGGNFSASSRDIRLDAHGDYTLHAQCRRADGSYQASSISLNRYLSNSDGSFHWSGSSSERSGGNENTYTVQQGDTLRAIASRYSHCSYEDIAQHNNISNPDQIWPGQNLRIPGGNSGGSTGGFASSARNMRLADGGQRLEGELESHGEWRMREVNLDERISNRDGCLVFV</sequence>
<dbReference type="InterPro" id="IPR018392">
    <property type="entry name" value="LysM"/>
</dbReference>
<feature type="compositionally biased region" description="Polar residues" evidence="1">
    <location>
        <begin position="215"/>
        <end position="226"/>
    </location>
</feature>
<evidence type="ECO:0000313" key="4">
    <source>
        <dbReference type="Proteomes" id="UP000249619"/>
    </source>
</evidence>
<feature type="compositionally biased region" description="Gly residues" evidence="1">
    <location>
        <begin position="23"/>
        <end position="39"/>
    </location>
</feature>
<dbReference type="PROSITE" id="PS51782">
    <property type="entry name" value="LYSM"/>
    <property type="match status" value="1"/>
</dbReference>
<dbReference type="PANTHER" id="PTHR37014:SF1">
    <property type="entry name" value="EXPRESSION LETHALITY PROTEIN HEL10, PUTATIVE (AFU_ORTHOLOGUE AFUA_1G06580)-RELATED"/>
    <property type="match status" value="1"/>
</dbReference>
<feature type="region of interest" description="Disordered" evidence="1">
    <location>
        <begin position="1"/>
        <end position="119"/>
    </location>
</feature>
<dbReference type="EMBL" id="QGDH01000021">
    <property type="protein sequence ID" value="RAR14504.1"/>
    <property type="molecule type" value="Genomic_DNA"/>
</dbReference>
<dbReference type="InterPro" id="IPR008816">
    <property type="entry name" value="Gly_zipper_2TM_dom"/>
</dbReference>
<dbReference type="InterPro" id="IPR036673">
    <property type="entry name" value="Cyanovirin-N_sf"/>
</dbReference>
<reference evidence="4" key="1">
    <citation type="submission" date="2018-05" db="EMBL/GenBank/DDBJ databases">
        <title>Draft genome sequence of Stemphylium lycopersici strain CIDEFI 213.</title>
        <authorList>
            <person name="Medina R."/>
            <person name="Franco M.E.E."/>
            <person name="Lucentini C.G."/>
            <person name="Saparrat M.C.N."/>
            <person name="Balatti P.A."/>
        </authorList>
    </citation>
    <scope>NUCLEOTIDE SEQUENCE [LARGE SCALE GENOMIC DNA]</scope>
    <source>
        <strain evidence="4">CIDEFI 213</strain>
    </source>
</reference>
<gene>
    <name evidence="3" type="ORF">DDE83_002076</name>
</gene>
<dbReference type="InterPro" id="IPR011058">
    <property type="entry name" value="Cyanovirin-N"/>
</dbReference>
<dbReference type="PANTHER" id="PTHR37014">
    <property type="entry name" value="EXPRESSION LETHALITY PROTEIN HEL10, PUTATIVE (AFU_ORTHOLOGUE AFUA_1G06580)-RELATED"/>
    <property type="match status" value="1"/>
</dbReference>
<feature type="domain" description="LysM" evidence="2">
    <location>
        <begin position="286"/>
        <end position="331"/>
    </location>
</feature>
<dbReference type="Pfam" id="PF01476">
    <property type="entry name" value="LysM"/>
    <property type="match status" value="1"/>
</dbReference>
<evidence type="ECO:0000256" key="1">
    <source>
        <dbReference type="SAM" id="MobiDB-lite"/>
    </source>
</evidence>
<feature type="compositionally biased region" description="Gly residues" evidence="1">
    <location>
        <begin position="1"/>
        <end position="13"/>
    </location>
</feature>
<dbReference type="InterPro" id="IPR036779">
    <property type="entry name" value="LysM_dom_sf"/>
</dbReference>
<name>A0A364NAY5_STELY</name>
<dbReference type="SUPFAM" id="SSF54106">
    <property type="entry name" value="LysM domain"/>
    <property type="match status" value="1"/>
</dbReference>
<dbReference type="Gene3D" id="3.10.350.10">
    <property type="entry name" value="LysM domain"/>
    <property type="match status" value="1"/>
</dbReference>
<dbReference type="Pfam" id="PF05433">
    <property type="entry name" value="Rick_17kDa_Anti"/>
    <property type="match status" value="1"/>
</dbReference>
<dbReference type="Gene3D" id="2.30.60.10">
    <property type="entry name" value="Cyanovirin-N"/>
    <property type="match status" value="1"/>
</dbReference>
<accession>A0A364NAY5</accession>
<evidence type="ECO:0000259" key="2">
    <source>
        <dbReference type="PROSITE" id="PS51782"/>
    </source>
</evidence>
<dbReference type="STRING" id="183478.A0A364NAY5"/>
<feature type="compositionally biased region" description="Basic and acidic residues" evidence="1">
    <location>
        <begin position="162"/>
        <end position="191"/>
    </location>
</feature>
<evidence type="ECO:0000313" key="3">
    <source>
        <dbReference type="EMBL" id="RAR14504.1"/>
    </source>
</evidence>
<feature type="compositionally biased region" description="Low complexity" evidence="1">
    <location>
        <begin position="40"/>
        <end position="59"/>
    </location>
</feature>
<dbReference type="Proteomes" id="UP000249619">
    <property type="component" value="Unassembled WGS sequence"/>
</dbReference>
<dbReference type="SUPFAM" id="SSF51322">
    <property type="entry name" value="Cyanovirin-N"/>
    <property type="match status" value="1"/>
</dbReference>
<dbReference type="SMART" id="SM01111">
    <property type="entry name" value="CVNH"/>
    <property type="match status" value="1"/>
</dbReference>
<keyword evidence="4" id="KW-1185">Reference proteome</keyword>
<dbReference type="CDD" id="cd00118">
    <property type="entry name" value="LysM"/>
    <property type="match status" value="1"/>
</dbReference>
<feature type="compositionally biased region" description="Low complexity" evidence="1">
    <location>
        <begin position="85"/>
        <end position="99"/>
    </location>
</feature>
<dbReference type="GO" id="GO:0019867">
    <property type="term" value="C:outer membrane"/>
    <property type="evidence" value="ECO:0007669"/>
    <property type="project" value="InterPro"/>
</dbReference>
<dbReference type="SMART" id="SM00257">
    <property type="entry name" value="LysM"/>
    <property type="match status" value="1"/>
</dbReference>
<dbReference type="Pfam" id="PF08881">
    <property type="entry name" value="CVNH"/>
    <property type="match status" value="1"/>
</dbReference>